<comment type="caution">
    <text evidence="2">The sequence shown here is derived from an EMBL/GenBank/DDBJ whole genome shotgun (WGS) entry which is preliminary data.</text>
</comment>
<feature type="region of interest" description="Disordered" evidence="1">
    <location>
        <begin position="114"/>
        <end position="139"/>
    </location>
</feature>
<proteinExistence type="predicted"/>
<reference evidence="2" key="1">
    <citation type="submission" date="2021-11" db="EMBL/GenBank/DDBJ databases">
        <authorList>
            <person name="Herlambang A."/>
            <person name="Guo Y."/>
            <person name="Takashima Y."/>
            <person name="Nishizawa T."/>
        </authorList>
    </citation>
    <scope>NUCLEOTIDE SEQUENCE</scope>
    <source>
        <strain evidence="2">E1425</strain>
    </source>
</reference>
<evidence type="ECO:0000256" key="1">
    <source>
        <dbReference type="SAM" id="MobiDB-lite"/>
    </source>
</evidence>
<sequence length="208" mass="23016">MIQDTTPPSPPLTLEQVQALTQLRKDQSGHQEQLQLEHSQRLRQQRELQCLLAKDRFHLEQQRAISAFSFRRSRSIGTKEELAADFTRTSSGSTVQEIFPSRVRRELRRPHSMFGNKVATPGKRDGGSGNTGNGGSDQKMTLMTLATSGLSFSSSRGGPPVLPPIRLCQSLLLTTKELGLWDSLQAAAEMTEADNVSCDSLDPRTPTR</sequence>
<dbReference type="Proteomes" id="UP000827284">
    <property type="component" value="Unassembled WGS sequence"/>
</dbReference>
<organism evidence="2 3">
    <name type="scientific">Entomortierella parvispora</name>
    <dbReference type="NCBI Taxonomy" id="205924"/>
    <lineage>
        <taxon>Eukaryota</taxon>
        <taxon>Fungi</taxon>
        <taxon>Fungi incertae sedis</taxon>
        <taxon>Mucoromycota</taxon>
        <taxon>Mortierellomycotina</taxon>
        <taxon>Mortierellomycetes</taxon>
        <taxon>Mortierellales</taxon>
        <taxon>Mortierellaceae</taxon>
        <taxon>Entomortierella</taxon>
    </lineage>
</organism>
<gene>
    <name evidence="2" type="ORF">EMPS_04770</name>
</gene>
<dbReference type="EMBL" id="BQFW01000006">
    <property type="protein sequence ID" value="GJJ72413.1"/>
    <property type="molecule type" value="Genomic_DNA"/>
</dbReference>
<name>A0A9P3LVT8_9FUNG</name>
<keyword evidence="3" id="KW-1185">Reference proteome</keyword>
<protein>
    <submittedName>
        <fullName evidence="2">Uncharacterized protein</fullName>
    </submittedName>
</protein>
<evidence type="ECO:0000313" key="3">
    <source>
        <dbReference type="Proteomes" id="UP000827284"/>
    </source>
</evidence>
<reference evidence="2" key="2">
    <citation type="journal article" date="2022" name="Microbiol. Resour. Announc.">
        <title>Whole-Genome Sequence of Entomortierella parvispora E1425, a Mucoromycotan Fungus Associated with Burkholderiaceae-Related Endosymbiotic Bacteria.</title>
        <authorList>
            <person name="Herlambang A."/>
            <person name="Guo Y."/>
            <person name="Takashima Y."/>
            <person name="Narisawa K."/>
            <person name="Ohta H."/>
            <person name="Nishizawa T."/>
        </authorList>
    </citation>
    <scope>NUCLEOTIDE SEQUENCE</scope>
    <source>
        <strain evidence="2">E1425</strain>
    </source>
</reference>
<accession>A0A9P3LVT8</accession>
<dbReference type="AlphaFoldDB" id="A0A9P3LVT8"/>
<evidence type="ECO:0000313" key="2">
    <source>
        <dbReference type="EMBL" id="GJJ72413.1"/>
    </source>
</evidence>